<gene>
    <name evidence="2" type="ORF">KOW79_009281</name>
</gene>
<accession>A0A9D3NV32</accession>
<name>A0A9D3NV32_9TELE</name>
<comment type="caution">
    <text evidence="2">The sequence shown here is derived from an EMBL/GenBank/DDBJ whole genome shotgun (WGS) entry which is preliminary data.</text>
</comment>
<feature type="region of interest" description="Disordered" evidence="1">
    <location>
        <begin position="78"/>
        <end position="99"/>
    </location>
</feature>
<dbReference type="OrthoDB" id="10505236at2759"/>
<dbReference type="EMBL" id="JAHKSW010000010">
    <property type="protein sequence ID" value="KAG7327675.1"/>
    <property type="molecule type" value="Genomic_DNA"/>
</dbReference>
<organism evidence="2 3">
    <name type="scientific">Hemibagrus wyckioides</name>
    <dbReference type="NCBI Taxonomy" id="337641"/>
    <lineage>
        <taxon>Eukaryota</taxon>
        <taxon>Metazoa</taxon>
        <taxon>Chordata</taxon>
        <taxon>Craniata</taxon>
        <taxon>Vertebrata</taxon>
        <taxon>Euteleostomi</taxon>
        <taxon>Actinopterygii</taxon>
        <taxon>Neopterygii</taxon>
        <taxon>Teleostei</taxon>
        <taxon>Ostariophysi</taxon>
        <taxon>Siluriformes</taxon>
        <taxon>Bagridae</taxon>
        <taxon>Hemibagrus</taxon>
    </lineage>
</organism>
<dbReference type="AlphaFoldDB" id="A0A9D3NV32"/>
<evidence type="ECO:0000313" key="3">
    <source>
        <dbReference type="Proteomes" id="UP000824219"/>
    </source>
</evidence>
<evidence type="ECO:0000256" key="1">
    <source>
        <dbReference type="SAM" id="MobiDB-lite"/>
    </source>
</evidence>
<evidence type="ECO:0000313" key="2">
    <source>
        <dbReference type="EMBL" id="KAG7327675.1"/>
    </source>
</evidence>
<keyword evidence="3" id="KW-1185">Reference proteome</keyword>
<dbReference type="Proteomes" id="UP000824219">
    <property type="component" value="Linkage Group LG10"/>
</dbReference>
<sequence length="128" mass="13927">MVKWASIIVKASPSELVNRRALLPFNTHGLSTTAQAQRKHAKRRTVASTPDSGLPDMNRNVLQAHLKPIRFDSVLSEDVEPDSGVQPQQKGNCAGGEIRPNGNGFTQHLGTAGLLVHTVWCDQSVLHD</sequence>
<protein>
    <submittedName>
        <fullName evidence="2">Uncharacterized protein</fullName>
    </submittedName>
</protein>
<proteinExistence type="predicted"/>
<feature type="region of interest" description="Disordered" evidence="1">
    <location>
        <begin position="33"/>
        <end position="58"/>
    </location>
</feature>
<reference evidence="2 3" key="1">
    <citation type="submission" date="2021-06" db="EMBL/GenBank/DDBJ databases">
        <title>Chromosome-level genome assembly of the red-tail catfish (Hemibagrus wyckioides).</title>
        <authorList>
            <person name="Shao F."/>
        </authorList>
    </citation>
    <scope>NUCLEOTIDE SEQUENCE [LARGE SCALE GENOMIC DNA]</scope>
    <source>
        <strain evidence="2">EC202008001</strain>
        <tissue evidence="2">Blood</tissue>
    </source>
</reference>